<dbReference type="OrthoDB" id="281208at2"/>
<protein>
    <submittedName>
        <fullName evidence="6">SAM-dependent methyltransferase</fullName>
    </submittedName>
</protein>
<evidence type="ECO:0000256" key="3">
    <source>
        <dbReference type="ARBA" id="ARBA00022691"/>
    </source>
</evidence>
<dbReference type="Proteomes" id="UP000239711">
    <property type="component" value="Unassembled WGS sequence"/>
</dbReference>
<keyword evidence="7" id="KW-1185">Reference proteome</keyword>
<dbReference type="PANTHER" id="PTHR13610">
    <property type="entry name" value="METHYLTRANSFERASE DOMAIN-CONTAINING PROTEIN"/>
    <property type="match status" value="1"/>
</dbReference>
<keyword evidence="3" id="KW-0949">S-adenosyl-L-methionine</keyword>
<keyword evidence="1 6" id="KW-0489">Methyltransferase</keyword>
<keyword evidence="2 6" id="KW-0808">Transferase</keyword>
<evidence type="ECO:0000313" key="7">
    <source>
        <dbReference type="Proteomes" id="UP000239711"/>
    </source>
</evidence>
<dbReference type="InterPro" id="IPR025714">
    <property type="entry name" value="Methyltranfer_dom"/>
</dbReference>
<name>A0A2S9J6B1_9SPHI</name>
<dbReference type="CDD" id="cd02440">
    <property type="entry name" value="AdoMet_MTases"/>
    <property type="match status" value="1"/>
</dbReference>
<feature type="chain" id="PRO_5015542223" evidence="4">
    <location>
        <begin position="22"/>
        <end position="175"/>
    </location>
</feature>
<dbReference type="Gene3D" id="3.40.50.150">
    <property type="entry name" value="Vaccinia Virus protein VP39"/>
    <property type="match status" value="1"/>
</dbReference>
<evidence type="ECO:0000313" key="6">
    <source>
        <dbReference type="EMBL" id="PRD48315.1"/>
    </source>
</evidence>
<dbReference type="AlphaFoldDB" id="A0A2S9J6B1"/>
<evidence type="ECO:0000259" key="5">
    <source>
        <dbReference type="Pfam" id="PF13847"/>
    </source>
</evidence>
<reference evidence="6 7" key="1">
    <citation type="submission" date="2018-02" db="EMBL/GenBank/DDBJ databases">
        <title>The draft genome of Sphingobacterium sp. 5JN-11.</title>
        <authorList>
            <person name="Liu L."/>
            <person name="Li L."/>
            <person name="Liang L."/>
            <person name="Zhang X."/>
            <person name="Wang T."/>
        </authorList>
    </citation>
    <scope>NUCLEOTIDE SEQUENCE [LARGE SCALE GENOMIC DNA]</scope>
    <source>
        <strain evidence="6 7">5JN-11</strain>
    </source>
</reference>
<dbReference type="InterPro" id="IPR026170">
    <property type="entry name" value="FAM173A/B"/>
</dbReference>
<accession>A0A2S9J6B1</accession>
<evidence type="ECO:0000256" key="2">
    <source>
        <dbReference type="ARBA" id="ARBA00022679"/>
    </source>
</evidence>
<dbReference type="RefSeq" id="WP_105716341.1">
    <property type="nucleotide sequence ID" value="NZ_PVBQ01000004.1"/>
</dbReference>
<dbReference type="SUPFAM" id="SSF53335">
    <property type="entry name" value="S-adenosyl-L-methionine-dependent methyltransferases"/>
    <property type="match status" value="1"/>
</dbReference>
<evidence type="ECO:0000256" key="4">
    <source>
        <dbReference type="SAM" id="SignalP"/>
    </source>
</evidence>
<proteinExistence type="predicted"/>
<evidence type="ECO:0000256" key="1">
    <source>
        <dbReference type="ARBA" id="ARBA00022603"/>
    </source>
</evidence>
<dbReference type="PANTHER" id="PTHR13610:SF11">
    <property type="entry name" value="METHYLTRANSFERASE DOMAIN-CONTAINING PROTEIN"/>
    <property type="match status" value="1"/>
</dbReference>
<dbReference type="GO" id="GO:0016279">
    <property type="term" value="F:protein-lysine N-methyltransferase activity"/>
    <property type="evidence" value="ECO:0007669"/>
    <property type="project" value="InterPro"/>
</dbReference>
<keyword evidence="4" id="KW-0732">Signal</keyword>
<comment type="caution">
    <text evidence="6">The sequence shown here is derived from an EMBL/GenBank/DDBJ whole genome shotgun (WGS) entry which is preliminary data.</text>
</comment>
<dbReference type="InterPro" id="IPR029063">
    <property type="entry name" value="SAM-dependent_MTases_sf"/>
</dbReference>
<feature type="domain" description="Methyltransferase" evidence="5">
    <location>
        <begin position="55"/>
        <end position="153"/>
    </location>
</feature>
<organism evidence="6 7">
    <name type="scientific">Sphingobacterium haloxyli</name>
    <dbReference type="NCBI Taxonomy" id="2100533"/>
    <lineage>
        <taxon>Bacteria</taxon>
        <taxon>Pseudomonadati</taxon>
        <taxon>Bacteroidota</taxon>
        <taxon>Sphingobacteriia</taxon>
        <taxon>Sphingobacteriales</taxon>
        <taxon>Sphingobacteriaceae</taxon>
        <taxon>Sphingobacterium</taxon>
    </lineage>
</organism>
<dbReference type="GO" id="GO:0032259">
    <property type="term" value="P:methylation"/>
    <property type="evidence" value="ECO:0007669"/>
    <property type="project" value="UniProtKB-KW"/>
</dbReference>
<dbReference type="Pfam" id="PF13847">
    <property type="entry name" value="Methyltransf_31"/>
    <property type="match status" value="1"/>
</dbReference>
<sequence length="175" mass="19224">MNALKNYLLVFCLLVGFQVFAQKPNLDVPYVPTKQAVVDAMLDLAGVKAGDIHYDLGCGDGRIAIAAAKRGATSTGVDLDPERIKEANENAKEAGVTDKVTFIQGNLFDFDFSKADVLTLYLLPQVNLKLRPKILEELKPGTRVVSHAFDMGDWEPEKTITVNGSTIFLWTVPNR</sequence>
<dbReference type="EMBL" id="PVBQ01000004">
    <property type="protein sequence ID" value="PRD48315.1"/>
    <property type="molecule type" value="Genomic_DNA"/>
</dbReference>
<feature type="signal peptide" evidence="4">
    <location>
        <begin position="1"/>
        <end position="21"/>
    </location>
</feature>
<gene>
    <name evidence="6" type="ORF">C5745_07260</name>
</gene>